<dbReference type="GO" id="GO:0008820">
    <property type="term" value="F:cobinamide phosphate guanylyltransferase activity"/>
    <property type="evidence" value="ECO:0007669"/>
    <property type="project" value="UniProtKB-UniRule"/>
</dbReference>
<evidence type="ECO:0000256" key="12">
    <source>
        <dbReference type="ARBA" id="ARBA00022840"/>
    </source>
</evidence>
<keyword evidence="11 14" id="KW-0418">Kinase</keyword>
<evidence type="ECO:0000256" key="4">
    <source>
        <dbReference type="ARBA" id="ARBA00003889"/>
    </source>
</evidence>
<comment type="catalytic activity">
    <reaction evidence="1 14">
        <text>adenosylcob(III)inamide + ATP = adenosylcob(III)inamide phosphate + ADP + H(+)</text>
        <dbReference type="Rhea" id="RHEA:15769"/>
        <dbReference type="ChEBI" id="CHEBI:2480"/>
        <dbReference type="ChEBI" id="CHEBI:15378"/>
        <dbReference type="ChEBI" id="CHEBI:30616"/>
        <dbReference type="ChEBI" id="CHEBI:58502"/>
        <dbReference type="ChEBI" id="CHEBI:456216"/>
        <dbReference type="EC" id="2.7.1.156"/>
    </reaction>
</comment>
<accession>A0A240UKT3</accession>
<evidence type="ECO:0000256" key="3">
    <source>
        <dbReference type="ARBA" id="ARBA00001522"/>
    </source>
</evidence>
<dbReference type="NCBIfam" id="NF004469">
    <property type="entry name" value="PRK05800.1"/>
    <property type="match status" value="1"/>
</dbReference>
<dbReference type="GO" id="GO:0005525">
    <property type="term" value="F:GTP binding"/>
    <property type="evidence" value="ECO:0007669"/>
    <property type="project" value="UniProtKB-UniRule"/>
</dbReference>
<keyword evidence="10 14" id="KW-0547">Nucleotide-binding</keyword>
<evidence type="ECO:0000313" key="15">
    <source>
        <dbReference type="EMBL" id="ART61736.1"/>
    </source>
</evidence>
<dbReference type="Pfam" id="PF02283">
    <property type="entry name" value="CobU"/>
    <property type="match status" value="1"/>
</dbReference>
<protein>
    <recommendedName>
        <fullName evidence="14">Bifunctional adenosylcobalamin biosynthesis protein</fullName>
        <ecNumber evidence="14">2.7.1.156</ecNumber>
        <ecNumber evidence="14">2.7.7.62</ecNumber>
    </recommendedName>
</protein>
<keyword evidence="12 14" id="KW-0067">ATP-binding</keyword>
<gene>
    <name evidence="15" type="ORF">B9H00_00555</name>
</gene>
<comment type="pathway">
    <text evidence="5 14">Cofactor biosynthesis; adenosylcobalamin biosynthesis; adenosylcobalamin from cob(II)yrinate a,c-diamide: step 6/7.</text>
</comment>
<proteinExistence type="inferred from homology"/>
<dbReference type="KEGG" id="kma:B9H00_00555"/>
<keyword evidence="15" id="KW-0548">Nucleotidyltransferase</keyword>
<dbReference type="EC" id="2.7.1.156" evidence="14"/>
<dbReference type="PANTHER" id="PTHR34848:SF1">
    <property type="entry name" value="BIFUNCTIONAL ADENOSYLCOBALAMIN BIOSYNTHESIS PROTEIN COBU"/>
    <property type="match status" value="1"/>
</dbReference>
<dbReference type="InterPro" id="IPR003203">
    <property type="entry name" value="CobU/CobP"/>
</dbReference>
<dbReference type="InterPro" id="IPR027417">
    <property type="entry name" value="P-loop_NTPase"/>
</dbReference>
<dbReference type="RefSeq" id="WP_086899012.1">
    <property type="nucleotide sequence ID" value="NZ_CP021358.1"/>
</dbReference>
<evidence type="ECO:0000256" key="2">
    <source>
        <dbReference type="ARBA" id="ARBA00000711"/>
    </source>
</evidence>
<sequence length="173" mass="19295">MHELILGGARSGKSGHGEALAMQSGLEVTYIATAQVYNDSEMHARIEAHRLRRPAHWSLEEAPLALGDAIDRHARADRLLLVDCLTLWLTNVLLDGDERFDHEYGRLLEALDEAPGRVVMVSNEVGQGIVPMNALSRRFVDEAGWLHQTLVLRCQRVWWVVAGLPQCLKGEPT</sequence>
<dbReference type="PANTHER" id="PTHR34848">
    <property type="match status" value="1"/>
</dbReference>
<dbReference type="CDD" id="cd00544">
    <property type="entry name" value="CobU"/>
    <property type="match status" value="1"/>
</dbReference>
<evidence type="ECO:0000256" key="5">
    <source>
        <dbReference type="ARBA" id="ARBA00004692"/>
    </source>
</evidence>
<reference evidence="15 16" key="1">
    <citation type="submission" date="2017-05" db="EMBL/GenBank/DDBJ databases">
        <authorList>
            <person name="Song R."/>
            <person name="Chenine A.L."/>
            <person name="Ruprecht R.M."/>
        </authorList>
    </citation>
    <scope>NUCLEOTIDE SEQUENCE [LARGE SCALE GENOMIC DNA]</scope>
    <source>
        <strain evidence="15">SW32</strain>
    </source>
</reference>
<evidence type="ECO:0000256" key="1">
    <source>
        <dbReference type="ARBA" id="ARBA00000312"/>
    </source>
</evidence>
<dbReference type="Gene3D" id="3.40.50.300">
    <property type="entry name" value="P-loop containing nucleotide triphosphate hydrolases"/>
    <property type="match status" value="1"/>
</dbReference>
<keyword evidence="13 14" id="KW-0342">GTP-binding</keyword>
<dbReference type="GO" id="GO:0043752">
    <property type="term" value="F:adenosylcobinamide kinase activity"/>
    <property type="evidence" value="ECO:0007669"/>
    <property type="project" value="UniProtKB-EC"/>
</dbReference>
<organism evidence="15 16">
    <name type="scientific">Kushneria marisflavi</name>
    <dbReference type="NCBI Taxonomy" id="157779"/>
    <lineage>
        <taxon>Bacteria</taxon>
        <taxon>Pseudomonadati</taxon>
        <taxon>Pseudomonadota</taxon>
        <taxon>Gammaproteobacteria</taxon>
        <taxon>Oceanospirillales</taxon>
        <taxon>Halomonadaceae</taxon>
        <taxon>Kushneria</taxon>
    </lineage>
</organism>
<dbReference type="Proteomes" id="UP000194457">
    <property type="component" value="Chromosome"/>
</dbReference>
<comment type="catalytic activity">
    <reaction evidence="2 14">
        <text>adenosylcob(III)inamide phosphate + GTP + H(+) = adenosylcob(III)inamide-GDP + diphosphate</text>
        <dbReference type="Rhea" id="RHEA:22712"/>
        <dbReference type="ChEBI" id="CHEBI:15378"/>
        <dbReference type="ChEBI" id="CHEBI:33019"/>
        <dbReference type="ChEBI" id="CHEBI:37565"/>
        <dbReference type="ChEBI" id="CHEBI:58502"/>
        <dbReference type="ChEBI" id="CHEBI:60487"/>
        <dbReference type="EC" id="2.7.7.62"/>
    </reaction>
</comment>
<dbReference type="GO" id="GO:0009236">
    <property type="term" value="P:cobalamin biosynthetic process"/>
    <property type="evidence" value="ECO:0007669"/>
    <property type="project" value="UniProtKB-UniRule"/>
</dbReference>
<keyword evidence="9 14" id="KW-0808">Transferase</keyword>
<comment type="similarity">
    <text evidence="7 14">Belongs to the CobU/CobP family.</text>
</comment>
<evidence type="ECO:0000256" key="7">
    <source>
        <dbReference type="ARBA" id="ARBA00007490"/>
    </source>
</evidence>
<evidence type="ECO:0000256" key="10">
    <source>
        <dbReference type="ARBA" id="ARBA00022741"/>
    </source>
</evidence>
<comment type="catalytic activity">
    <reaction evidence="3">
        <text>adenosylcob(III)inamide + GTP = adenosylcob(III)inamide phosphate + GDP + H(+)</text>
        <dbReference type="Rhea" id="RHEA:15765"/>
        <dbReference type="ChEBI" id="CHEBI:2480"/>
        <dbReference type="ChEBI" id="CHEBI:15378"/>
        <dbReference type="ChEBI" id="CHEBI:37565"/>
        <dbReference type="ChEBI" id="CHEBI:58189"/>
        <dbReference type="ChEBI" id="CHEBI:58502"/>
        <dbReference type="EC" id="2.7.1.156"/>
    </reaction>
</comment>
<comment type="function">
    <text evidence="4 14">Catalyzes ATP-dependent phosphorylation of adenosylcobinamide and addition of GMP to adenosylcobinamide phosphate.</text>
</comment>
<keyword evidence="16" id="KW-1185">Reference proteome</keyword>
<evidence type="ECO:0000256" key="11">
    <source>
        <dbReference type="ARBA" id="ARBA00022777"/>
    </source>
</evidence>
<keyword evidence="8 14" id="KW-0169">Cobalamin biosynthesis</keyword>
<dbReference type="EMBL" id="CP021358">
    <property type="protein sequence ID" value="ART61736.1"/>
    <property type="molecule type" value="Genomic_DNA"/>
</dbReference>
<dbReference type="PIRSF" id="PIRSF006135">
    <property type="entry name" value="CobU"/>
    <property type="match status" value="1"/>
</dbReference>
<dbReference type="OrthoDB" id="9788370at2"/>
<dbReference type="GO" id="GO:0005524">
    <property type="term" value="F:ATP binding"/>
    <property type="evidence" value="ECO:0007669"/>
    <property type="project" value="UniProtKB-UniRule"/>
</dbReference>
<evidence type="ECO:0000256" key="13">
    <source>
        <dbReference type="ARBA" id="ARBA00023134"/>
    </source>
</evidence>
<name>A0A240UKT3_9GAMM</name>
<evidence type="ECO:0000256" key="8">
    <source>
        <dbReference type="ARBA" id="ARBA00022573"/>
    </source>
</evidence>
<dbReference type="UniPathway" id="UPA00148">
    <property type="reaction ID" value="UER00236"/>
</dbReference>
<evidence type="ECO:0000256" key="14">
    <source>
        <dbReference type="PIRNR" id="PIRNR006135"/>
    </source>
</evidence>
<evidence type="ECO:0000313" key="16">
    <source>
        <dbReference type="Proteomes" id="UP000194457"/>
    </source>
</evidence>
<evidence type="ECO:0000256" key="6">
    <source>
        <dbReference type="ARBA" id="ARBA00005159"/>
    </source>
</evidence>
<dbReference type="EC" id="2.7.7.62" evidence="14"/>
<dbReference type="SUPFAM" id="SSF52540">
    <property type="entry name" value="P-loop containing nucleoside triphosphate hydrolases"/>
    <property type="match status" value="1"/>
</dbReference>
<evidence type="ECO:0000256" key="9">
    <source>
        <dbReference type="ARBA" id="ARBA00022679"/>
    </source>
</evidence>
<dbReference type="AlphaFoldDB" id="A0A240UKT3"/>
<comment type="pathway">
    <text evidence="6 14">Cofactor biosynthesis; adenosylcobalamin biosynthesis; adenosylcobalamin from cob(II)yrinate a,c-diamide: step 5/7.</text>
</comment>